<comment type="subunit">
    <text evidence="9">Component of a multi-subunit COQ enzyme complex, composed of at least COQ3, COQ4, COQ5, COQ6, COQ7 and COQ9.</text>
</comment>
<dbReference type="Pfam" id="PF03835">
    <property type="entry name" value="Rad4"/>
    <property type="match status" value="1"/>
</dbReference>
<keyword evidence="8" id="KW-0539">Nucleus</keyword>
<evidence type="ECO:0000256" key="8">
    <source>
        <dbReference type="ARBA" id="ARBA00023242"/>
    </source>
</evidence>
<dbReference type="OrthoDB" id="6329284at2759"/>
<evidence type="ECO:0000256" key="4">
    <source>
        <dbReference type="ARBA" id="ARBA00022679"/>
    </source>
</evidence>
<keyword evidence="9" id="KW-0999">Mitochondrion inner membrane</keyword>
<evidence type="ECO:0000256" key="6">
    <source>
        <dbReference type="ARBA" id="ARBA00022763"/>
    </source>
</evidence>
<dbReference type="Gene3D" id="3.90.260.10">
    <property type="entry name" value="Transglutaminase-like"/>
    <property type="match status" value="1"/>
</dbReference>
<dbReference type="InterPro" id="IPR018326">
    <property type="entry name" value="Rad4_beta-hairpin_dom1"/>
</dbReference>
<feature type="binding site" evidence="9">
    <location>
        <begin position="821"/>
        <end position="822"/>
    </location>
    <ligand>
        <name>S-adenosyl-L-methionine</name>
        <dbReference type="ChEBI" id="CHEBI:59789"/>
    </ligand>
</feature>
<keyword evidence="3 9" id="KW-0489">Methyltransferase</keyword>
<evidence type="ECO:0000256" key="2">
    <source>
        <dbReference type="ARBA" id="ARBA00009525"/>
    </source>
</evidence>
<evidence type="ECO:0000256" key="1">
    <source>
        <dbReference type="ARBA" id="ARBA00004123"/>
    </source>
</evidence>
<dbReference type="GO" id="GO:0000111">
    <property type="term" value="C:nucleotide-excision repair factor 2 complex"/>
    <property type="evidence" value="ECO:0007669"/>
    <property type="project" value="TreeGrafter"/>
</dbReference>
<dbReference type="EMBL" id="LXFE01000149">
    <property type="protein sequence ID" value="OLL26749.1"/>
    <property type="molecule type" value="Genomic_DNA"/>
</dbReference>
<dbReference type="InterPro" id="IPR036985">
    <property type="entry name" value="Transglutaminase-like_sf"/>
</dbReference>
<evidence type="ECO:0000259" key="12">
    <source>
        <dbReference type="SMART" id="SM01031"/>
    </source>
</evidence>
<dbReference type="InterPro" id="IPR018328">
    <property type="entry name" value="Rad4_beta-hairpin_dom3"/>
</dbReference>
<keyword evidence="7" id="KW-0234">DNA repair</keyword>
<dbReference type="Pfam" id="PF10404">
    <property type="entry name" value="BHD_2"/>
    <property type="match status" value="1"/>
</dbReference>
<proteinExistence type="inferred from homology"/>
<evidence type="ECO:0000256" key="9">
    <source>
        <dbReference type="HAMAP-Rule" id="MF_03191"/>
    </source>
</evidence>
<dbReference type="SMART" id="SM01031">
    <property type="entry name" value="BHD_2"/>
    <property type="match status" value="1"/>
</dbReference>
<dbReference type="AlphaFoldDB" id="A0A1U7LVU9"/>
<gene>
    <name evidence="9" type="primary">COQ5</name>
    <name evidence="14" type="ORF">NEOLI_000676</name>
</gene>
<dbReference type="InterPro" id="IPR023576">
    <property type="entry name" value="UbiE/COQ5_MeTrFase_CS"/>
</dbReference>
<dbReference type="GO" id="GO:0008425">
    <property type="term" value="F:2-methoxy-6-polyprenyl-1,4-benzoquinol methyltransferase activity"/>
    <property type="evidence" value="ECO:0007669"/>
    <property type="project" value="UniProtKB-UniRule"/>
</dbReference>
<evidence type="ECO:0000256" key="10">
    <source>
        <dbReference type="SAM" id="MobiDB-lite"/>
    </source>
</evidence>
<dbReference type="SMART" id="SM01030">
    <property type="entry name" value="BHD_1"/>
    <property type="match status" value="1"/>
</dbReference>
<comment type="function">
    <text evidence="9">Methyltransferase required for the conversion of 2-polyprenyl-6-methoxy-1,4-benzoquinol (DDMQH2) to 2-polyprenyl-3-methyl-6-methoxy-1,4-benzoquinol (DMQH2).</text>
</comment>
<dbReference type="PANTHER" id="PTHR12135:SF0">
    <property type="entry name" value="DNA REPAIR PROTEIN COMPLEMENTING XP-C CELLS"/>
    <property type="match status" value="1"/>
</dbReference>
<dbReference type="Pfam" id="PF10403">
    <property type="entry name" value="BHD_1"/>
    <property type="match status" value="1"/>
</dbReference>
<feature type="region of interest" description="Disordered" evidence="10">
    <location>
        <begin position="217"/>
        <end position="252"/>
    </location>
</feature>
<dbReference type="InterPro" id="IPR018327">
    <property type="entry name" value="BHD_2"/>
</dbReference>
<comment type="caution">
    <text evidence="9">Lacks conserved residue(s) required for the propagation of feature annotation.</text>
</comment>
<dbReference type="EC" id="2.1.1.201" evidence="9"/>
<organism evidence="14 15">
    <name type="scientific">Neolecta irregularis (strain DAH-3)</name>
    <dbReference type="NCBI Taxonomy" id="1198029"/>
    <lineage>
        <taxon>Eukaryota</taxon>
        <taxon>Fungi</taxon>
        <taxon>Dikarya</taxon>
        <taxon>Ascomycota</taxon>
        <taxon>Taphrinomycotina</taxon>
        <taxon>Neolectales</taxon>
        <taxon>Neolectaceae</taxon>
        <taxon>Neolecta</taxon>
    </lineage>
</organism>
<dbReference type="InterPro" id="IPR004583">
    <property type="entry name" value="DNA_repair_Rad4"/>
</dbReference>
<dbReference type="PROSITE" id="PS51608">
    <property type="entry name" value="SAM_MT_UBIE"/>
    <property type="match status" value="1"/>
</dbReference>
<dbReference type="PROSITE" id="PS01184">
    <property type="entry name" value="UBIE_2"/>
    <property type="match status" value="1"/>
</dbReference>
<dbReference type="SMART" id="SM01032">
    <property type="entry name" value="BHD_3"/>
    <property type="match status" value="1"/>
</dbReference>
<dbReference type="PANTHER" id="PTHR12135">
    <property type="entry name" value="DNA REPAIR PROTEIN XP-C / RAD4"/>
    <property type="match status" value="1"/>
</dbReference>
<comment type="catalytic activity">
    <reaction evidence="9">
        <text>a 2-methoxy-6-(all-trans-polyprenyl)benzene-1,4-diol + S-adenosyl-L-methionine = a 5-methoxy-2-methyl-3-(all-trans-polyprenyl)benzene-1,4-diol + S-adenosyl-L-homocysteine + H(+)</text>
        <dbReference type="Rhea" id="RHEA:28286"/>
        <dbReference type="Rhea" id="RHEA-COMP:10858"/>
        <dbReference type="Rhea" id="RHEA-COMP:10859"/>
        <dbReference type="ChEBI" id="CHEBI:15378"/>
        <dbReference type="ChEBI" id="CHEBI:57856"/>
        <dbReference type="ChEBI" id="CHEBI:59789"/>
        <dbReference type="ChEBI" id="CHEBI:84166"/>
        <dbReference type="ChEBI" id="CHEBI:84167"/>
        <dbReference type="EC" id="2.1.1.201"/>
    </reaction>
</comment>
<reference evidence="14 15" key="1">
    <citation type="submission" date="2016-04" db="EMBL/GenBank/DDBJ databases">
        <title>Evolutionary innovation and constraint leading to complex multicellularity in the Ascomycota.</title>
        <authorList>
            <person name="Cisse O."/>
            <person name="Nguyen A."/>
            <person name="Hewitt D.A."/>
            <person name="Jedd G."/>
            <person name="Stajich J.E."/>
        </authorList>
    </citation>
    <scope>NUCLEOTIDE SEQUENCE [LARGE SCALE GENOMIC DNA]</scope>
    <source>
        <strain evidence="14 15">DAH-3</strain>
    </source>
</reference>
<feature type="domain" description="Rad4 beta-hairpin" evidence="12">
    <location>
        <begin position="448"/>
        <end position="501"/>
    </location>
</feature>
<dbReference type="InterPro" id="IPR018325">
    <property type="entry name" value="Rad4/PNGase_transGLS-fold"/>
</dbReference>
<dbReference type="InterPro" id="IPR029063">
    <property type="entry name" value="SAM-dependent_MTases_sf"/>
</dbReference>
<feature type="binding site" evidence="9">
    <location>
        <position position="791"/>
    </location>
    <ligand>
        <name>S-adenosyl-L-methionine</name>
        <dbReference type="ChEBI" id="CHEBI:59789"/>
    </ligand>
</feature>
<dbReference type="GO" id="GO:0032259">
    <property type="term" value="P:methylation"/>
    <property type="evidence" value="ECO:0007669"/>
    <property type="project" value="UniProtKB-KW"/>
</dbReference>
<comment type="pathway">
    <text evidence="9">Cofactor biosynthesis; ubiquinone biosynthesis.</text>
</comment>
<evidence type="ECO:0000313" key="14">
    <source>
        <dbReference type="EMBL" id="OLL26749.1"/>
    </source>
</evidence>
<evidence type="ECO:0000313" key="15">
    <source>
        <dbReference type="Proteomes" id="UP000186594"/>
    </source>
</evidence>
<dbReference type="GO" id="GO:0006298">
    <property type="term" value="P:mismatch repair"/>
    <property type="evidence" value="ECO:0007669"/>
    <property type="project" value="TreeGrafter"/>
</dbReference>
<evidence type="ECO:0000256" key="5">
    <source>
        <dbReference type="ARBA" id="ARBA00022691"/>
    </source>
</evidence>
<evidence type="ECO:0000259" key="11">
    <source>
        <dbReference type="SMART" id="SM01030"/>
    </source>
</evidence>
<keyword evidence="9" id="KW-0472">Membrane</keyword>
<dbReference type="CDD" id="cd02440">
    <property type="entry name" value="AdoMet_MTases"/>
    <property type="match status" value="1"/>
</dbReference>
<dbReference type="GO" id="GO:0003697">
    <property type="term" value="F:single-stranded DNA binding"/>
    <property type="evidence" value="ECO:0007669"/>
    <property type="project" value="TreeGrafter"/>
</dbReference>
<comment type="similarity">
    <text evidence="2">Belongs to the XPC family.</text>
</comment>
<comment type="subcellular location">
    <subcellularLocation>
        <location evidence="9">Mitochondrion inner membrane</location>
        <topology evidence="9">Peripheral membrane protein</topology>
        <orientation evidence="9">Matrix side</orientation>
    </subcellularLocation>
    <subcellularLocation>
        <location evidence="1">Nucleus</location>
    </subcellularLocation>
</comment>
<evidence type="ECO:0000259" key="13">
    <source>
        <dbReference type="SMART" id="SM01032"/>
    </source>
</evidence>
<comment type="caution">
    <text evidence="14">The sequence shown here is derived from an EMBL/GenBank/DDBJ whole genome shotgun (WGS) entry which is preliminary data.</text>
</comment>
<dbReference type="Gene3D" id="3.40.50.150">
    <property type="entry name" value="Vaccinia Virus protein VP39"/>
    <property type="match status" value="1"/>
</dbReference>
<comment type="similarity">
    <text evidence="9">Belongs to the class I-like SAM-binding methyltransferase superfamily. MenG/UbiE family.</text>
</comment>
<dbReference type="Pfam" id="PF01209">
    <property type="entry name" value="Ubie_methyltran"/>
    <property type="match status" value="1"/>
</dbReference>
<dbReference type="GO" id="GO:0003684">
    <property type="term" value="F:damaged DNA binding"/>
    <property type="evidence" value="ECO:0007669"/>
    <property type="project" value="InterPro"/>
</dbReference>
<dbReference type="Gene3D" id="3.30.60.290">
    <property type="entry name" value="Rad4, beta-hairpin domain BHD2"/>
    <property type="match status" value="1"/>
</dbReference>
<dbReference type="NCBIfam" id="TIGR01934">
    <property type="entry name" value="MenG_MenH_UbiE"/>
    <property type="match status" value="1"/>
</dbReference>
<dbReference type="STRING" id="1198029.A0A1U7LVU9"/>
<evidence type="ECO:0000256" key="3">
    <source>
        <dbReference type="ARBA" id="ARBA00022603"/>
    </source>
</evidence>
<keyword evidence="15" id="KW-1185">Reference proteome</keyword>
<evidence type="ECO:0000256" key="7">
    <source>
        <dbReference type="ARBA" id="ARBA00023204"/>
    </source>
</evidence>
<dbReference type="InterPro" id="IPR042488">
    <property type="entry name" value="Rad4_BHD3_sf"/>
</dbReference>
<dbReference type="HAMAP" id="MF_01813">
    <property type="entry name" value="MenG_UbiE_methyltr"/>
    <property type="match status" value="1"/>
</dbReference>
<dbReference type="InterPro" id="IPR004033">
    <property type="entry name" value="UbiE/COQ5_MeTrFase"/>
</dbReference>
<keyword evidence="5 9" id="KW-0949">S-adenosyl-L-methionine</keyword>
<dbReference type="Proteomes" id="UP000186594">
    <property type="component" value="Unassembled WGS sequence"/>
</dbReference>
<dbReference type="GO" id="GO:0006289">
    <property type="term" value="P:nucleotide-excision repair"/>
    <property type="evidence" value="ECO:0007669"/>
    <property type="project" value="InterPro"/>
</dbReference>
<dbReference type="Gene3D" id="3.30.70.2460">
    <property type="entry name" value="Rad4, beta-hairpin domain BHD3"/>
    <property type="match status" value="1"/>
</dbReference>
<dbReference type="PROSITE" id="PS01183">
    <property type="entry name" value="UBIE_1"/>
    <property type="match status" value="1"/>
</dbReference>
<dbReference type="OMA" id="CYANTPR"/>
<dbReference type="Pfam" id="PF10405">
    <property type="entry name" value="BHD_3"/>
    <property type="match status" value="1"/>
</dbReference>
<feature type="domain" description="Rad4 beta-hairpin" evidence="13">
    <location>
        <begin position="508"/>
        <end position="583"/>
    </location>
</feature>
<dbReference type="GO" id="GO:0031314">
    <property type="term" value="C:extrinsic component of mitochondrial inner membrane"/>
    <property type="evidence" value="ECO:0007669"/>
    <property type="project" value="UniProtKB-UniRule"/>
</dbReference>
<name>A0A1U7LVU9_NEOID</name>
<dbReference type="GO" id="GO:0071942">
    <property type="term" value="C:XPC complex"/>
    <property type="evidence" value="ECO:0007669"/>
    <property type="project" value="TreeGrafter"/>
</dbReference>
<dbReference type="SUPFAM" id="SSF53335">
    <property type="entry name" value="S-adenosyl-L-methionine-dependent methyltransferases"/>
    <property type="match status" value="1"/>
</dbReference>
<keyword evidence="9" id="KW-0831">Ubiquinone biosynthesis</keyword>
<dbReference type="InterPro" id="IPR038765">
    <property type="entry name" value="Papain-like_cys_pep_sf"/>
</dbReference>
<protein>
    <recommendedName>
        <fullName evidence="9">2-methoxy-6-polyprenyl-1,4-benzoquinol methylase, mitochondrial</fullName>
        <ecNumber evidence="9">2.1.1.201</ecNumber>
    </recommendedName>
    <alternativeName>
        <fullName evidence="9">Ubiquinone biosynthesis methyltransferase COQ5</fullName>
    </alternativeName>
</protein>
<dbReference type="UniPathway" id="UPA00232"/>
<accession>A0A1U7LVU9</accession>
<feature type="domain" description="Rad4 beta-hairpin" evidence="11">
    <location>
        <begin position="389"/>
        <end position="446"/>
    </location>
</feature>
<keyword evidence="9" id="KW-0496">Mitochondrion</keyword>
<keyword evidence="4 9" id="KW-0808">Transferase</keyword>
<dbReference type="SUPFAM" id="SSF54001">
    <property type="entry name" value="Cysteine proteinases"/>
    <property type="match status" value="1"/>
</dbReference>
<dbReference type="Gene3D" id="2.20.20.110">
    <property type="entry name" value="Rad4, beta-hairpin domain BHD1"/>
    <property type="match status" value="1"/>
</dbReference>
<feature type="binding site" evidence="9">
    <location>
        <position position="765"/>
    </location>
    <ligand>
        <name>S-adenosyl-L-methionine</name>
        <dbReference type="ChEBI" id="CHEBI:59789"/>
    </ligand>
</feature>
<feature type="compositionally biased region" description="Polar residues" evidence="10">
    <location>
        <begin position="219"/>
        <end position="234"/>
    </location>
</feature>
<sequence>MIEIHSDSESDIEWDDVQLTAPVLEPSNSTGDKPSEILVPLQPKKLLTKTTGRRGISTAEKQQRLTIHKLHILCLLSHLLILNRALNTEELLANSLGNIGLPDRKDLHPQKDLIPAQRSVYFNRGLRSLIDLWRNKFKTTCEGIRKPLWRSTSANIDIFKSSRETLTQSFSSLSGSRDIGAQLLTMLLRAAGVETRLVCSLQVLDIISTEESVVPHSVPFQNPEQGLRSSANDLTSDDNEPKQSTLQPRSRRQKFRVPLNNGSNIEIINTFHDPPFPVYWSEVFDVATQKWLPVDAFATNTIAKPTKLEPPQSLRELHMCYVIALDYDGFVKDVTRRYTRSFNNKIRKSRITSIESGRNWFCYAMAFLKRQWIVDSDQIEDAELLNYELSEKMPTSVQDLKDHPMYAMERHLRRDQLIAPGSRPCGSITVGRGRTPENVYQRQSILTVKSEERWYREGRQIKNGELPVKSLPRKSRERDNRAPETAVHMYTFDQTELYVPPPVVNGRIPRNTYGNCDYYMPWMIPLGGIFVQDAATARAAANLLIVDYADAITGFRFQGRLARPIISGIIVAAEYLEAVLAVQQGFVDLALEERVQAQRKKTLERWKLFLTGLAICKRHLGLIAALSRCHVSQVLPANATILIPLCCLRAPLPAAAASHRPVFAYLRAHTYAALSLLYLRNPTSPILASVKSPPPSSSRWVFHPADLSLISLHIVAEVFSSVASSYDLMNDAMSAGIHRLWKDRFVQKLDPGRGRMNILDVAGGTGDIAFRMLDHAAKVHNDHDTLVTCVDINPDMLAEGKKRLLSTCYANTPRVSFKVQNAELLDEIPSNSVDLYTIAFGIRNCTHIPLVLQQAHRVLKPGGIFACLEFGKVSPPPLASLYRQYSFSVIPLIGQLIAGDRDSYQYLVESIEKFPKQEDFAKLIEDAGFEISGNGWEDLTFGVAAIHTGLKKKYK</sequence>
<keyword evidence="6" id="KW-0227">DNA damage</keyword>